<dbReference type="Proteomes" id="UP000486602">
    <property type="component" value="Unassembled WGS sequence"/>
</dbReference>
<gene>
    <name evidence="1" type="ORF">G3O08_20195</name>
</gene>
<protein>
    <submittedName>
        <fullName evidence="1">Uncharacterized protein</fullName>
    </submittedName>
</protein>
<dbReference type="RefSeq" id="WP_163287259.1">
    <property type="nucleotide sequence ID" value="NZ_JAAGVY010000085.1"/>
</dbReference>
<reference evidence="1 2" key="1">
    <citation type="submission" date="2020-02" db="EMBL/GenBank/DDBJ databases">
        <title>Out from the shadows clarifying the taxonomy of the family Cryomorphaceae and related taxa by utilizing the GTDB taxonomic framework.</title>
        <authorList>
            <person name="Bowman J.P."/>
        </authorList>
    </citation>
    <scope>NUCLEOTIDE SEQUENCE [LARGE SCALE GENOMIC DNA]</scope>
    <source>
        <strain evidence="1 2">QSSC 1-22</strain>
    </source>
</reference>
<dbReference type="PROSITE" id="PS51257">
    <property type="entry name" value="PROKAR_LIPOPROTEIN"/>
    <property type="match status" value="1"/>
</dbReference>
<sequence>MKYLLLIPLIFTFSSCSGQNKCEDIPKKMENYFPENFFQTSPEIGKDDEGRLQFKIVVNHKSWNNVFYFSMVSRIHHLLDSLNCLDVRQRLTEGGIRYYVYNGLVSKENEWNTVVSGSARSIDNWQFPRYRELNDILINSDPLQINAYDQILSNYHLVFEDPKYDITFSDLYDGIVQNRMLMNDDFEILDSLIQNARMNSAVVDTNLIKEIRRLTPAVGYGFQEDLKIIELPIDEK</sequence>
<name>A0A7K3WWA4_9FLAO</name>
<keyword evidence="2" id="KW-1185">Reference proteome</keyword>
<accession>A0A7K3WWA4</accession>
<evidence type="ECO:0000313" key="2">
    <source>
        <dbReference type="Proteomes" id="UP000486602"/>
    </source>
</evidence>
<dbReference type="EMBL" id="JAAGVY010000085">
    <property type="protein sequence ID" value="NEN25814.1"/>
    <property type="molecule type" value="Genomic_DNA"/>
</dbReference>
<organism evidence="1 2">
    <name type="scientific">Cryomorpha ignava</name>
    <dbReference type="NCBI Taxonomy" id="101383"/>
    <lineage>
        <taxon>Bacteria</taxon>
        <taxon>Pseudomonadati</taxon>
        <taxon>Bacteroidota</taxon>
        <taxon>Flavobacteriia</taxon>
        <taxon>Flavobacteriales</taxon>
        <taxon>Cryomorphaceae</taxon>
        <taxon>Cryomorpha</taxon>
    </lineage>
</organism>
<evidence type="ECO:0000313" key="1">
    <source>
        <dbReference type="EMBL" id="NEN25814.1"/>
    </source>
</evidence>
<comment type="caution">
    <text evidence="1">The sequence shown here is derived from an EMBL/GenBank/DDBJ whole genome shotgun (WGS) entry which is preliminary data.</text>
</comment>
<dbReference type="AlphaFoldDB" id="A0A7K3WWA4"/>
<proteinExistence type="predicted"/>